<dbReference type="RefSeq" id="WP_205049493.1">
    <property type="nucleotide sequence ID" value="NZ_JACJKX010000001.1"/>
</dbReference>
<proteinExistence type="predicted"/>
<comment type="caution">
    <text evidence="1">The sequence shown here is derived from an EMBL/GenBank/DDBJ whole genome shotgun (WGS) entry which is preliminary data.</text>
</comment>
<accession>A0ABS2GPZ5</accession>
<protein>
    <submittedName>
        <fullName evidence="1">Uncharacterized protein</fullName>
    </submittedName>
</protein>
<gene>
    <name evidence="1" type="ORF">H5985_01245</name>
</gene>
<dbReference type="EMBL" id="JACJKX010000001">
    <property type="protein sequence ID" value="MBM6927908.1"/>
    <property type="molecule type" value="Genomic_DNA"/>
</dbReference>
<organism evidence="1 2">
    <name type="scientific">Parasutterella secunda</name>
    <dbReference type="NCBI Taxonomy" id="626947"/>
    <lineage>
        <taxon>Bacteria</taxon>
        <taxon>Pseudomonadati</taxon>
        <taxon>Pseudomonadota</taxon>
        <taxon>Betaproteobacteria</taxon>
        <taxon>Burkholderiales</taxon>
        <taxon>Sutterellaceae</taxon>
        <taxon>Parasutterella</taxon>
    </lineage>
</organism>
<sequence length="69" mass="7996">MKDFDLLNDQIKNILSDVLLVNDGSYIEFLAKIWKVPERETKKLLGNYACLQKRLGLRIEDGSNKEIKT</sequence>
<dbReference type="Proteomes" id="UP000777002">
    <property type="component" value="Unassembled WGS sequence"/>
</dbReference>
<name>A0ABS2GPZ5_9BURK</name>
<reference evidence="1 2" key="1">
    <citation type="journal article" date="2021" name="Sci. Rep.">
        <title>The distribution of antibiotic resistance genes in chicken gut microbiota commensals.</title>
        <authorList>
            <person name="Juricova H."/>
            <person name="Matiasovicova J."/>
            <person name="Kubasova T."/>
            <person name="Cejkova D."/>
            <person name="Rychlik I."/>
        </authorList>
    </citation>
    <scope>NUCLEOTIDE SEQUENCE [LARGE SCALE GENOMIC DNA]</scope>
    <source>
        <strain evidence="1 2">An562</strain>
    </source>
</reference>
<evidence type="ECO:0000313" key="2">
    <source>
        <dbReference type="Proteomes" id="UP000777002"/>
    </source>
</evidence>
<evidence type="ECO:0000313" key="1">
    <source>
        <dbReference type="EMBL" id="MBM6927908.1"/>
    </source>
</evidence>
<keyword evidence="2" id="KW-1185">Reference proteome</keyword>